<keyword evidence="2 12" id="KW-0696">RNA-directed RNA polymerase</keyword>
<feature type="compositionally biased region" description="Polar residues" evidence="10">
    <location>
        <begin position="269"/>
        <end position="282"/>
    </location>
</feature>
<evidence type="ECO:0000256" key="1">
    <source>
        <dbReference type="ARBA" id="ARBA00012494"/>
    </source>
</evidence>
<dbReference type="GO" id="GO:0000166">
    <property type="term" value="F:nucleotide binding"/>
    <property type="evidence" value="ECO:0007669"/>
    <property type="project" value="UniProtKB-KW"/>
</dbReference>
<evidence type="ECO:0000256" key="10">
    <source>
        <dbReference type="SAM" id="MobiDB-lite"/>
    </source>
</evidence>
<dbReference type="RefSeq" id="YP_010770879.1">
    <property type="nucleotide sequence ID" value="NC_074418.1"/>
</dbReference>
<evidence type="ECO:0000256" key="3">
    <source>
        <dbReference type="ARBA" id="ARBA00022679"/>
    </source>
</evidence>
<gene>
    <name evidence="12" type="primary">SRR5467090_7_4</name>
</gene>
<dbReference type="GeneID" id="80400438"/>
<feature type="region of interest" description="Disordered" evidence="10">
    <location>
        <begin position="230"/>
        <end position="284"/>
    </location>
</feature>
<keyword evidence="9" id="KW-0479">Metal-binding</keyword>
<dbReference type="GO" id="GO:0046872">
    <property type="term" value="F:metal ion binding"/>
    <property type="evidence" value="ECO:0007669"/>
    <property type="project" value="UniProtKB-KW"/>
</dbReference>
<keyword evidence="5" id="KW-0547">Nucleotide-binding</keyword>
<keyword evidence="3" id="KW-0808">Transferase</keyword>
<feature type="binding site" evidence="9">
    <location>
        <position position="357"/>
    </location>
    <ligand>
        <name>Mg(2+)</name>
        <dbReference type="ChEBI" id="CHEBI:18420"/>
        <label>2</label>
    </ligand>
</feature>
<evidence type="ECO:0000313" key="12">
    <source>
        <dbReference type="EMBL" id="DAD52475.1"/>
    </source>
</evidence>
<feature type="binding site" evidence="9">
    <location>
        <position position="453"/>
    </location>
    <ligand>
        <name>Mg(2+)</name>
        <dbReference type="ChEBI" id="CHEBI:18420"/>
        <label>2</label>
    </ligand>
</feature>
<feature type="domain" description="RdRp catalytic" evidence="11">
    <location>
        <begin position="342"/>
        <end position="485"/>
    </location>
</feature>
<dbReference type="EC" id="2.7.7.48" evidence="1"/>
<evidence type="ECO:0000256" key="6">
    <source>
        <dbReference type="ARBA" id="ARBA00022953"/>
    </source>
</evidence>
<evidence type="ECO:0000259" key="11">
    <source>
        <dbReference type="PROSITE" id="PS50522"/>
    </source>
</evidence>
<evidence type="ECO:0000256" key="9">
    <source>
        <dbReference type="PIRSR" id="PIRSR605093-1"/>
    </source>
</evidence>
<dbReference type="InterPro" id="IPR007096">
    <property type="entry name" value="RNA-dir_Rpol_cat_phage"/>
</dbReference>
<feature type="compositionally biased region" description="Basic and acidic residues" evidence="10">
    <location>
        <begin position="230"/>
        <end position="253"/>
    </location>
</feature>
<dbReference type="Proteomes" id="UP000676681">
    <property type="component" value="Segment"/>
</dbReference>
<dbReference type="Pfam" id="PF03431">
    <property type="entry name" value="RNA_replicase_B"/>
    <property type="match status" value="1"/>
</dbReference>
<keyword evidence="6" id="KW-0693">Viral RNA replication</keyword>
<comment type="catalytic activity">
    <reaction evidence="8">
        <text>RNA(n) + a ribonucleoside 5'-triphosphate = RNA(n+1) + diphosphate</text>
        <dbReference type="Rhea" id="RHEA:21248"/>
        <dbReference type="Rhea" id="RHEA-COMP:14527"/>
        <dbReference type="Rhea" id="RHEA-COMP:17342"/>
        <dbReference type="ChEBI" id="CHEBI:33019"/>
        <dbReference type="ChEBI" id="CHEBI:61557"/>
        <dbReference type="ChEBI" id="CHEBI:140395"/>
        <dbReference type="EC" id="2.7.7.48"/>
    </reaction>
</comment>
<evidence type="ECO:0000256" key="7">
    <source>
        <dbReference type="ARBA" id="ARBA00030248"/>
    </source>
</evidence>
<dbReference type="InterPro" id="IPR043502">
    <property type="entry name" value="DNA/RNA_pol_sf"/>
</dbReference>
<keyword evidence="9" id="KW-0460">Magnesium</keyword>
<dbReference type="GO" id="GO:0039694">
    <property type="term" value="P:viral RNA genome replication"/>
    <property type="evidence" value="ECO:0007669"/>
    <property type="project" value="InterPro"/>
</dbReference>
<organism evidence="12 13">
    <name type="scientific">ssRNA phage SRR5467090_7</name>
    <dbReference type="NCBI Taxonomy" id="2786456"/>
    <lineage>
        <taxon>Viruses</taxon>
        <taxon>Riboviria</taxon>
        <taxon>Orthornavirae</taxon>
        <taxon>Lenarviricota</taxon>
        <taxon>Leviviricetes</taxon>
        <taxon>Timlovirales</taxon>
        <taxon>Steitzviridae</taxon>
        <taxon>Limaivirus</taxon>
        <taxon>Limaivirus borborohabitans</taxon>
    </lineage>
</organism>
<dbReference type="InterPro" id="IPR005093">
    <property type="entry name" value="RNArep_beta"/>
</dbReference>
<sequence>MKSPIVLLSALLTDVKRLEPDVRNLDRDLKTIKARIEHEGIGFLTVAFSAYCDALDEGLAKRRFTCPAGFKSGRLALPRLFSGLLCEVFDLKTGHLKDNPRMGYLKCLREILRVFRKLALTGDRDERLDRQAKAKFLACDVAAGTSEWGTERRHHLLGVAQVVLNQLEGVDYEHYLGRHGPGAVCEKLSANQKWEAVDRAILQEEGGSIWSSYCTVRLFDHLRGLGSSREYEDQEVHRDDRQGRTDSAERDPGTRSQDLLGRNGVLGVQTPNYFTNPSGSTEKQSRLVTVAKNSTSRRTITVEPVLLQFMQQQLNTALRDQIRKCRIMRNCLDLTDQRHNQKLALEGSQTGLWATLDLSSASDLLSLQLVKLIFQSKPTFLDRLVESRSSSYTDGKNSRILRKYAGMGNATTFPVQSVVFALLAIAAILDAVGRKPTRRSVWRASRLVRVYGDDIIVPAQYSQQVVDWLTFFGLRINVQKSFTDHISWWEHQKCFRESCGVDAYGGVDITPLYLRALPEKASGLPKGGRVPISTDPSAIASCVATSNLAWARGLYTFSATLATAVESLLKKRLPLVPAKSSALGWHSRKDACNPTKWDPTLQRLCFRAPVLKPVKRPDRLDGYAALLKFYHVPLLGRGPGHLEQTQKRFSSRIVWRWMPAECG</sequence>
<name>A0A8S5L4L1_9VIRU</name>
<evidence type="ECO:0000256" key="8">
    <source>
        <dbReference type="ARBA" id="ARBA00048744"/>
    </source>
</evidence>
<dbReference type="SUPFAM" id="SSF56672">
    <property type="entry name" value="DNA/RNA polymerases"/>
    <property type="match status" value="1"/>
</dbReference>
<evidence type="ECO:0000256" key="4">
    <source>
        <dbReference type="ARBA" id="ARBA00022695"/>
    </source>
</evidence>
<feature type="binding site" evidence="9">
    <location>
        <position position="454"/>
    </location>
    <ligand>
        <name>Mg(2+)</name>
        <dbReference type="ChEBI" id="CHEBI:18420"/>
        <label>2</label>
    </ligand>
</feature>
<dbReference type="GO" id="GO:0003968">
    <property type="term" value="F:RNA-directed RNA polymerase activity"/>
    <property type="evidence" value="ECO:0007669"/>
    <property type="project" value="UniProtKB-KW"/>
</dbReference>
<evidence type="ECO:0000256" key="5">
    <source>
        <dbReference type="ARBA" id="ARBA00022741"/>
    </source>
</evidence>
<protein>
    <recommendedName>
        <fullName evidence="1">RNA-directed RNA polymerase</fullName>
        <ecNumber evidence="1">2.7.7.48</ecNumber>
    </recommendedName>
    <alternativeName>
        <fullName evidence="7">RNA replicase beta chain</fullName>
    </alternativeName>
</protein>
<accession>A0A8S5L4L1</accession>
<proteinExistence type="predicted"/>
<keyword evidence="4" id="KW-0548">Nucleotidyltransferase</keyword>
<keyword evidence="13" id="KW-1185">Reference proteome</keyword>
<dbReference type="PROSITE" id="PS50522">
    <property type="entry name" value="RDRP_PHAGE"/>
    <property type="match status" value="1"/>
</dbReference>
<evidence type="ECO:0000313" key="13">
    <source>
        <dbReference type="Proteomes" id="UP000676681"/>
    </source>
</evidence>
<dbReference type="EMBL" id="BK014114">
    <property type="protein sequence ID" value="DAD52475.1"/>
    <property type="molecule type" value="Genomic_RNA"/>
</dbReference>
<dbReference type="KEGG" id="vg:80400438"/>
<comment type="cofactor">
    <cofactor evidence="9">
        <name>Mg(2+)</name>
        <dbReference type="ChEBI" id="CHEBI:18420"/>
    </cofactor>
    <text evidence="9">Binds 2 Mg(2+) per subunit.</text>
</comment>
<reference evidence="12" key="1">
    <citation type="submission" date="2020-09" db="EMBL/GenBank/DDBJ databases">
        <title>Leviviricetes taxonomy.</title>
        <authorList>
            <person name="Stockdale S.R."/>
            <person name="Callanan J."/>
            <person name="Adriaenssens E.M."/>
            <person name="Kuhn J.H."/>
            <person name="Rumnieks J."/>
            <person name="Shkoporov A."/>
            <person name="Draper L.A."/>
            <person name="Ross P."/>
            <person name="Hill C."/>
        </authorList>
    </citation>
    <scope>NUCLEOTIDE SEQUENCE</scope>
</reference>
<evidence type="ECO:0000256" key="2">
    <source>
        <dbReference type="ARBA" id="ARBA00022484"/>
    </source>
</evidence>